<name>A0AAW0CBM1_9AGAR</name>
<dbReference type="AlphaFoldDB" id="A0AAW0CBM1"/>
<evidence type="ECO:0000256" key="1">
    <source>
        <dbReference type="SAM" id="Phobius"/>
    </source>
</evidence>
<proteinExistence type="predicted"/>
<feature type="transmembrane region" description="Helical" evidence="1">
    <location>
        <begin position="61"/>
        <end position="79"/>
    </location>
</feature>
<feature type="transmembrane region" description="Helical" evidence="1">
    <location>
        <begin position="228"/>
        <end position="248"/>
    </location>
</feature>
<accession>A0AAW0CBM1</accession>
<reference evidence="2 3" key="1">
    <citation type="journal article" date="2024" name="J Genomics">
        <title>Draft genome sequencing and assembly of Favolaschia claudopus CIRM-BRFM 2984 isolated from oak limbs.</title>
        <authorList>
            <person name="Navarro D."/>
            <person name="Drula E."/>
            <person name="Chaduli D."/>
            <person name="Cazenave R."/>
            <person name="Ahrendt S."/>
            <person name="Wang J."/>
            <person name="Lipzen A."/>
            <person name="Daum C."/>
            <person name="Barry K."/>
            <person name="Grigoriev I.V."/>
            <person name="Favel A."/>
            <person name="Rosso M.N."/>
            <person name="Martin F."/>
        </authorList>
    </citation>
    <scope>NUCLEOTIDE SEQUENCE [LARGE SCALE GENOMIC DNA]</scope>
    <source>
        <strain evidence="2 3">CIRM-BRFM 2984</strain>
    </source>
</reference>
<dbReference type="EMBL" id="JAWWNJ010000019">
    <property type="protein sequence ID" value="KAK7036256.1"/>
    <property type="molecule type" value="Genomic_DNA"/>
</dbReference>
<keyword evidence="1" id="KW-0472">Membrane</keyword>
<gene>
    <name evidence="2" type="ORF">R3P38DRAFT_3485159</name>
</gene>
<keyword evidence="1" id="KW-1133">Transmembrane helix</keyword>
<dbReference type="Proteomes" id="UP001362999">
    <property type="component" value="Unassembled WGS sequence"/>
</dbReference>
<keyword evidence="1" id="KW-0812">Transmembrane</keyword>
<evidence type="ECO:0000313" key="3">
    <source>
        <dbReference type="Proteomes" id="UP001362999"/>
    </source>
</evidence>
<feature type="transmembrane region" description="Helical" evidence="1">
    <location>
        <begin position="91"/>
        <end position="110"/>
    </location>
</feature>
<evidence type="ECO:0000313" key="2">
    <source>
        <dbReference type="EMBL" id="KAK7036256.1"/>
    </source>
</evidence>
<feature type="transmembrane region" description="Helical" evidence="1">
    <location>
        <begin position="165"/>
        <end position="183"/>
    </location>
</feature>
<organism evidence="2 3">
    <name type="scientific">Favolaschia claudopus</name>
    <dbReference type="NCBI Taxonomy" id="2862362"/>
    <lineage>
        <taxon>Eukaryota</taxon>
        <taxon>Fungi</taxon>
        <taxon>Dikarya</taxon>
        <taxon>Basidiomycota</taxon>
        <taxon>Agaricomycotina</taxon>
        <taxon>Agaricomycetes</taxon>
        <taxon>Agaricomycetidae</taxon>
        <taxon>Agaricales</taxon>
        <taxon>Marasmiineae</taxon>
        <taxon>Mycenaceae</taxon>
        <taxon>Favolaschia</taxon>
    </lineage>
</organism>
<protein>
    <submittedName>
        <fullName evidence="2">Uncharacterized protein</fullName>
    </submittedName>
</protein>
<feature type="transmembrane region" description="Helical" evidence="1">
    <location>
        <begin position="122"/>
        <end position="145"/>
    </location>
</feature>
<keyword evidence="3" id="KW-1185">Reference proteome</keyword>
<sequence>MLQASEPNSPALLSLNRDLRTERLIYAGTLSVCIWDILHSLREDYTIVALNRNNFRSHTAAYVVSRISTLTYVLGFTLFNTYPLNNCNTTHIVFGVFFIVSCGATSLLFFHRVRGVWRNRPLITYIFGFLWLCVLGSATLVPIGIDTTKVPYACAAYKVHSYVSTPGVVISVYDTAVFLAISYRLLWDSFGFSTLDRDSDFKKIALLIFRGTGMHNLSLSLFKDGQKYYMITILLSAAAFVMVLIPGIPAHFRNILALPNMALNNIMAARVYRNAKLRYARSWQPSLPLLNTPEIEHPLTTDLAARNRNI</sequence>
<comment type="caution">
    <text evidence="2">The sequence shown here is derived from an EMBL/GenBank/DDBJ whole genome shotgun (WGS) entry which is preliminary data.</text>
</comment>